<dbReference type="GeneID" id="110973395"/>
<feature type="region of interest" description="Disordered" evidence="6">
    <location>
        <begin position="580"/>
        <end position="622"/>
    </location>
</feature>
<dbReference type="SUPFAM" id="SSF52058">
    <property type="entry name" value="L domain-like"/>
    <property type="match status" value="1"/>
</dbReference>
<protein>
    <submittedName>
        <fullName evidence="11 12">Leucine-rich repeat and immunoglobulin-like domain-containing nogo receptor-interacting protein 1</fullName>
    </submittedName>
</protein>
<dbReference type="InterPro" id="IPR036179">
    <property type="entry name" value="Ig-like_dom_sf"/>
</dbReference>
<organism evidence="10 11">
    <name type="scientific">Acanthaster planci</name>
    <name type="common">Crown-of-thorns starfish</name>
    <dbReference type="NCBI Taxonomy" id="133434"/>
    <lineage>
        <taxon>Eukaryota</taxon>
        <taxon>Metazoa</taxon>
        <taxon>Echinodermata</taxon>
        <taxon>Eleutherozoa</taxon>
        <taxon>Asterozoa</taxon>
        <taxon>Asteroidea</taxon>
        <taxon>Valvatacea</taxon>
        <taxon>Valvatida</taxon>
        <taxon>Acanthasteridae</taxon>
        <taxon>Acanthaster</taxon>
    </lineage>
</organism>
<evidence type="ECO:0000256" key="5">
    <source>
        <dbReference type="ARBA" id="ARBA00023180"/>
    </source>
</evidence>
<evidence type="ECO:0000256" key="8">
    <source>
        <dbReference type="SAM" id="SignalP"/>
    </source>
</evidence>
<evidence type="ECO:0000259" key="9">
    <source>
        <dbReference type="PROSITE" id="PS50835"/>
    </source>
</evidence>
<evidence type="ECO:0000256" key="6">
    <source>
        <dbReference type="SAM" id="MobiDB-lite"/>
    </source>
</evidence>
<dbReference type="SMART" id="SM00082">
    <property type="entry name" value="LRRCT"/>
    <property type="match status" value="1"/>
</dbReference>
<dbReference type="Pfam" id="PF07679">
    <property type="entry name" value="I-set"/>
    <property type="match status" value="1"/>
</dbReference>
<gene>
    <name evidence="11 12" type="primary">LOC110973395</name>
</gene>
<proteinExistence type="predicted"/>
<keyword evidence="7" id="KW-1133">Transmembrane helix</keyword>
<dbReference type="SUPFAM" id="SSF48726">
    <property type="entry name" value="Immunoglobulin"/>
    <property type="match status" value="1"/>
</dbReference>
<dbReference type="SMART" id="SM00408">
    <property type="entry name" value="IGc2"/>
    <property type="match status" value="1"/>
</dbReference>
<name>A0A8B7XIY5_ACAPL</name>
<dbReference type="RefSeq" id="XP_022079902.1">
    <property type="nucleotide sequence ID" value="XM_022224210.1"/>
</dbReference>
<evidence type="ECO:0000313" key="12">
    <source>
        <dbReference type="RefSeq" id="XP_022079902.1"/>
    </source>
</evidence>
<dbReference type="SMART" id="SM00369">
    <property type="entry name" value="LRR_TYP"/>
    <property type="match status" value="9"/>
</dbReference>
<dbReference type="RefSeq" id="XP_022079900.1">
    <property type="nucleotide sequence ID" value="XM_022224208.1"/>
</dbReference>
<feature type="chain" id="PRO_5044665453" evidence="8">
    <location>
        <begin position="28"/>
        <end position="828"/>
    </location>
</feature>
<sequence length="828" mass="91812">MASMSSISRRVCLPIAMILYLTVCVSSQTPVAGARPPKQNLCVATACTYTVDIALADCNGRHLTCLPLSFNQAVNIDMGQNNIGHLPRGMLTGYFRLRSLDLSNNVISTIADGAFNALRTLKSLTLSFNRINRIGAGTFTGLRNLQNLYLQGNSITSIHVNAFAAMTEIRDLNIAGNQLLTLPDAVFSPMVNIRRLMLQENQLSTTNRFLTGLRSLVELDLDGNRFTTLPDLSGLRMLGDLEVTDSNIRRIKNNSFAGCGRMKELILSSNSIDTIESEGFSGLGDLTDLHLSFNALQTFPEYVFRQLVFLERLYLHNNLLRSLSANHFATLSRLRVLSLGNNQLSVFPPLPASRSLLTLDVTSNHLSTFTKDVLISLPVLNRLLLVNNPLQCDCRLKHLRQWFINSGRRHRSSEIPRCDLPSAMSQMRLTAAPASDLICTPPSVWARKAAVIGLEGHNITLDCSRTGGFPSPIISWRSPNQRELLPDVLSGRYLVSDDGPMMVIRATMADTGLFTCVGTNPAGMATIPVALKVERNPNLPITTAATEGVVPVTPARVAPSTSSGVLKPITPYVHLVTPFGTLPDNKPPDELTPLKPGKPGRENNPRLPGEKPPHSDDDRYWNETNCDTNPTKVALWIFLTFFLTCLLCTVFFWSWYHRLLPRIIGRPPNLRSLKSRRPMSRNIVPLRSRAARAYNQMQSEGVYMRPSAYRSDSDATRSSLSSFEQDSRYVITESVGDPDCQVRRQHILNRLTLKSSGVANPSRHTYINADIIMSESNYTALCTTKDARRSSVQQAPVEPPPEENASQQLQRKPVTEKSVDSRIYMDLS</sequence>
<dbReference type="Gene3D" id="3.80.10.10">
    <property type="entry name" value="Ribonuclease Inhibitor"/>
    <property type="match status" value="4"/>
</dbReference>
<dbReference type="InterPro" id="IPR003591">
    <property type="entry name" value="Leu-rich_rpt_typical-subtyp"/>
</dbReference>
<feature type="signal peptide" evidence="8">
    <location>
        <begin position="1"/>
        <end position="27"/>
    </location>
</feature>
<keyword evidence="7" id="KW-0812">Transmembrane</keyword>
<dbReference type="InterPro" id="IPR001611">
    <property type="entry name" value="Leu-rich_rpt"/>
</dbReference>
<dbReference type="InterPro" id="IPR003598">
    <property type="entry name" value="Ig_sub2"/>
</dbReference>
<dbReference type="FunFam" id="3.80.10.10:FF:000770">
    <property type="entry name" value="Uncharacterized protein"/>
    <property type="match status" value="1"/>
</dbReference>
<dbReference type="Gene3D" id="2.60.40.10">
    <property type="entry name" value="Immunoglobulins"/>
    <property type="match status" value="1"/>
</dbReference>
<dbReference type="SMART" id="SM00364">
    <property type="entry name" value="LRR_BAC"/>
    <property type="match status" value="5"/>
</dbReference>
<dbReference type="InterPro" id="IPR032675">
    <property type="entry name" value="LRR_dom_sf"/>
</dbReference>
<dbReference type="Proteomes" id="UP000694845">
    <property type="component" value="Unplaced"/>
</dbReference>
<keyword evidence="2 8" id="KW-0732">Signal</keyword>
<keyword evidence="4" id="KW-1015">Disulfide bond</keyword>
<reference evidence="11 12" key="1">
    <citation type="submission" date="2025-04" db="UniProtKB">
        <authorList>
            <consortium name="RefSeq"/>
        </authorList>
    </citation>
    <scope>IDENTIFICATION</scope>
</reference>
<evidence type="ECO:0000256" key="4">
    <source>
        <dbReference type="ARBA" id="ARBA00023157"/>
    </source>
</evidence>
<evidence type="ECO:0000256" key="2">
    <source>
        <dbReference type="ARBA" id="ARBA00022729"/>
    </source>
</evidence>
<evidence type="ECO:0000256" key="3">
    <source>
        <dbReference type="ARBA" id="ARBA00022737"/>
    </source>
</evidence>
<evidence type="ECO:0000256" key="1">
    <source>
        <dbReference type="ARBA" id="ARBA00022614"/>
    </source>
</evidence>
<keyword evidence="1" id="KW-0433">Leucine-rich repeat</keyword>
<dbReference type="OrthoDB" id="10020563at2759"/>
<keyword evidence="3" id="KW-0677">Repeat</keyword>
<dbReference type="InterPro" id="IPR013098">
    <property type="entry name" value="Ig_I-set"/>
</dbReference>
<dbReference type="Pfam" id="PF13855">
    <property type="entry name" value="LRR_8"/>
    <property type="match status" value="2"/>
</dbReference>
<dbReference type="SMART" id="SM00409">
    <property type="entry name" value="IG"/>
    <property type="match status" value="1"/>
</dbReference>
<dbReference type="AlphaFoldDB" id="A0A8B7XIY5"/>
<evidence type="ECO:0000256" key="7">
    <source>
        <dbReference type="SAM" id="Phobius"/>
    </source>
</evidence>
<evidence type="ECO:0000313" key="11">
    <source>
        <dbReference type="RefSeq" id="XP_022079900.1"/>
    </source>
</evidence>
<dbReference type="InterPro" id="IPR007110">
    <property type="entry name" value="Ig-like_dom"/>
</dbReference>
<dbReference type="PROSITE" id="PS50835">
    <property type="entry name" value="IG_LIKE"/>
    <property type="match status" value="1"/>
</dbReference>
<feature type="region of interest" description="Disordered" evidence="6">
    <location>
        <begin position="787"/>
        <end position="828"/>
    </location>
</feature>
<feature type="compositionally biased region" description="Basic and acidic residues" evidence="6">
    <location>
        <begin position="599"/>
        <end position="621"/>
    </location>
</feature>
<feature type="domain" description="Ig-like" evidence="9">
    <location>
        <begin position="442"/>
        <end position="532"/>
    </location>
</feature>
<feature type="transmembrane region" description="Helical" evidence="7">
    <location>
        <begin position="633"/>
        <end position="656"/>
    </location>
</feature>
<keyword evidence="10" id="KW-1185">Reference proteome</keyword>
<dbReference type="InterPro" id="IPR003599">
    <property type="entry name" value="Ig_sub"/>
</dbReference>
<dbReference type="OMA" id="SEGVYMR"/>
<dbReference type="InterPro" id="IPR000483">
    <property type="entry name" value="Cys-rich_flank_reg_C"/>
</dbReference>
<accession>A0A8B7XIY5</accession>
<keyword evidence="7" id="KW-0472">Membrane</keyword>
<dbReference type="PANTHER" id="PTHR24366">
    <property type="entry name" value="IG(IMMUNOGLOBULIN) AND LRR(LEUCINE RICH REPEAT) DOMAINS"/>
    <property type="match status" value="1"/>
</dbReference>
<evidence type="ECO:0000313" key="10">
    <source>
        <dbReference type="Proteomes" id="UP000694845"/>
    </source>
</evidence>
<dbReference type="PANTHER" id="PTHR24366:SF96">
    <property type="entry name" value="LEUCINE RICH REPEAT CONTAINING 53"/>
    <property type="match status" value="1"/>
</dbReference>
<dbReference type="InterPro" id="IPR013783">
    <property type="entry name" value="Ig-like_fold"/>
</dbReference>
<dbReference type="PROSITE" id="PS51450">
    <property type="entry name" value="LRR"/>
    <property type="match status" value="4"/>
</dbReference>
<dbReference type="KEGG" id="aplc:110973395"/>
<keyword evidence="5" id="KW-0325">Glycoprotein</keyword>